<organism>
    <name type="scientific">Serpula lacrymans var. lacrymans (strain S7.9)</name>
    <name type="common">Dry rot fungus</name>
    <dbReference type="NCBI Taxonomy" id="578457"/>
    <lineage>
        <taxon>Eukaryota</taxon>
        <taxon>Fungi</taxon>
        <taxon>Dikarya</taxon>
        <taxon>Basidiomycota</taxon>
        <taxon>Agaricomycotina</taxon>
        <taxon>Agaricomycetes</taxon>
        <taxon>Agaricomycetidae</taxon>
        <taxon>Boletales</taxon>
        <taxon>Coniophorineae</taxon>
        <taxon>Serpulaceae</taxon>
        <taxon>Serpula</taxon>
    </lineage>
</organism>
<dbReference type="EMBL" id="GL945441">
    <property type="protein sequence ID" value="EGO20259.1"/>
    <property type="molecule type" value="Genomic_DNA"/>
</dbReference>
<dbReference type="Proteomes" id="UP000008064">
    <property type="component" value="Unassembled WGS sequence"/>
</dbReference>
<accession>F8P9D0</accession>
<evidence type="ECO:0000313" key="1">
    <source>
        <dbReference type="EMBL" id="EGO20259.1"/>
    </source>
</evidence>
<reference evidence="1" key="1">
    <citation type="submission" date="2011-04" db="EMBL/GenBank/DDBJ databases">
        <title>Evolution of plant cell wall degrading machinery underlies the functional diversity of forest fungi.</title>
        <authorList>
            <consortium name="US DOE Joint Genome Institute (JGI-PGF)"/>
            <person name="Eastwood D.C."/>
            <person name="Floudas D."/>
            <person name="Binder M."/>
            <person name="Majcherczyk A."/>
            <person name="Schneider P."/>
            <person name="Aerts A."/>
            <person name="Asiegbu F.O."/>
            <person name="Baker S.E."/>
            <person name="Barry K."/>
            <person name="Bendiksby M."/>
            <person name="Blumentritt M."/>
            <person name="Coutinho P.M."/>
            <person name="Cullen D."/>
            <person name="Cullen D."/>
            <person name="Gathman A."/>
            <person name="Goodell B."/>
            <person name="Henrissat B."/>
            <person name="Ihrmark K."/>
            <person name="Kauserud H."/>
            <person name="Kohler A."/>
            <person name="LaButti K."/>
            <person name="Lapidus A."/>
            <person name="Lavin J.L."/>
            <person name="Lee Y.-H."/>
            <person name="Lindquist E."/>
            <person name="Lilly W."/>
            <person name="Lucas S."/>
            <person name="Morin E."/>
            <person name="Murat C."/>
            <person name="Oguiza J.A."/>
            <person name="Park J."/>
            <person name="Pisabarro A.G."/>
            <person name="Riley R."/>
            <person name="Rosling A."/>
            <person name="Salamov A."/>
            <person name="Schmidt O."/>
            <person name="Schmutz J."/>
            <person name="Skrede I."/>
            <person name="Stenlid J."/>
            <person name="Wiebenga A."/>
            <person name="Xie X."/>
            <person name="Kues U."/>
            <person name="Hibbett D.S."/>
            <person name="Hoffmeister D."/>
            <person name="Hogberg N."/>
            <person name="Martin F."/>
            <person name="Grigoriev I.V."/>
            <person name="Watkinson S.C."/>
        </authorList>
    </citation>
    <scope>NUCLEOTIDE SEQUENCE</scope>
    <source>
        <strain evidence="1">S7.9</strain>
    </source>
</reference>
<protein>
    <submittedName>
        <fullName evidence="1">Uncharacterized protein</fullName>
    </submittedName>
</protein>
<dbReference type="KEGG" id="sla:SERLADRAFT_477656"/>
<name>F8P9D0_SERL9</name>
<gene>
    <name evidence="1" type="ORF">SERLADRAFT_477656</name>
</gene>
<sequence length="60" mass="6403">MASDIPVFCSLGLFDGVTAGLGCDDLYHHLFEKCGLGSAAKMCRSQNKNVTVYTFSGVKV</sequence>
<dbReference type="RefSeq" id="XP_007323004.1">
    <property type="nucleotide sequence ID" value="XM_007322942.1"/>
</dbReference>
<dbReference type="GeneID" id="18821045"/>
<dbReference type="HOGENOM" id="CLU_2943244_0_0_1"/>
<proteinExistence type="predicted"/>
<dbReference type="AlphaFoldDB" id="F8P9D0"/>